<name>A0AA48WD45_9BURK</name>
<feature type="compositionally biased region" description="Basic and acidic residues" evidence="1">
    <location>
        <begin position="144"/>
        <end position="154"/>
    </location>
</feature>
<evidence type="ECO:0000256" key="1">
    <source>
        <dbReference type="SAM" id="MobiDB-lite"/>
    </source>
</evidence>
<dbReference type="Pfam" id="PF01476">
    <property type="entry name" value="LysM"/>
    <property type="match status" value="1"/>
</dbReference>
<protein>
    <submittedName>
        <fullName evidence="3">LysM peptidoglycan-binding domain-containing protein</fullName>
    </submittedName>
</protein>
<dbReference type="Proteomes" id="UP000662888">
    <property type="component" value="Chromosome"/>
</dbReference>
<dbReference type="SUPFAM" id="SSF53955">
    <property type="entry name" value="Lysozyme-like"/>
    <property type="match status" value="1"/>
</dbReference>
<gene>
    <name evidence="3" type="ORF">IV454_27930</name>
</gene>
<feature type="compositionally biased region" description="Pro residues" evidence="1">
    <location>
        <begin position="160"/>
        <end position="210"/>
    </location>
</feature>
<dbReference type="Gene3D" id="1.10.530.10">
    <property type="match status" value="1"/>
</dbReference>
<keyword evidence="4" id="KW-1185">Reference proteome</keyword>
<dbReference type="EMBL" id="CP065053">
    <property type="protein sequence ID" value="QPI49239.1"/>
    <property type="molecule type" value="Genomic_DNA"/>
</dbReference>
<reference evidence="3 4" key="1">
    <citation type="submission" date="2020-11" db="EMBL/GenBank/DDBJ databases">
        <authorList>
            <person name="Sun Q."/>
        </authorList>
    </citation>
    <scope>NUCLEOTIDE SEQUENCE [LARGE SCALE GENOMIC DNA]</scope>
    <source>
        <strain evidence="3 4">P8398</strain>
    </source>
</reference>
<dbReference type="PROSITE" id="PS51782">
    <property type="entry name" value="LYSM"/>
    <property type="match status" value="1"/>
</dbReference>
<feature type="region of interest" description="Disordered" evidence="1">
    <location>
        <begin position="143"/>
        <end position="240"/>
    </location>
</feature>
<organism evidence="3 4">
    <name type="scientific">Massilia antarctica</name>
    <dbReference type="NCBI Taxonomy" id="2765360"/>
    <lineage>
        <taxon>Bacteria</taxon>
        <taxon>Pseudomonadati</taxon>
        <taxon>Pseudomonadota</taxon>
        <taxon>Betaproteobacteria</taxon>
        <taxon>Burkholderiales</taxon>
        <taxon>Oxalobacteraceae</taxon>
        <taxon>Telluria group</taxon>
        <taxon>Massilia</taxon>
    </lineage>
</organism>
<dbReference type="SUPFAM" id="SSF54106">
    <property type="entry name" value="LysM domain"/>
    <property type="match status" value="1"/>
</dbReference>
<feature type="compositionally biased region" description="Basic and acidic residues" evidence="1">
    <location>
        <begin position="229"/>
        <end position="240"/>
    </location>
</feature>
<dbReference type="InterPro" id="IPR023346">
    <property type="entry name" value="Lysozyme-like_dom_sf"/>
</dbReference>
<dbReference type="SMART" id="SM00257">
    <property type="entry name" value="LysM"/>
    <property type="match status" value="1"/>
</dbReference>
<dbReference type="Gene3D" id="3.10.350.10">
    <property type="entry name" value="LysM domain"/>
    <property type="match status" value="1"/>
</dbReference>
<evidence type="ECO:0000313" key="3">
    <source>
        <dbReference type="EMBL" id="QPI49239.1"/>
    </source>
</evidence>
<feature type="domain" description="LysM" evidence="2">
    <location>
        <begin position="6"/>
        <end position="51"/>
    </location>
</feature>
<dbReference type="InterPro" id="IPR018392">
    <property type="entry name" value="LysM"/>
</dbReference>
<dbReference type="CDD" id="cd00118">
    <property type="entry name" value="LysM"/>
    <property type="match status" value="1"/>
</dbReference>
<sequence>MTNKVRDYEVAHGDTLWRIAKENRCTVGEIRALNPKIGSGDHLSIGQSLSIPDRLMEFTVRFLNLLKKPPTGVRYKLSVGKKVLATDKVTDEKYEVTLHVSEDDVVKIEAQLIGQSEMALVANWTVTRDKPVLVVQVNSAKIPSKTEPHPKTPDKLPAPTSSPPKPGPAAPAPAAPAATPPKPSSPPVAPAPKPAGPPAPAKPAPAPPSKPAAKPATPPANVDQGQANKKGENAQGKPEHKLLPGDCACGKDLTLEQLLAAFPAQKKAIVEKFVEPMNKMMKSYNIDSCLRKSHALAQIGHESGQLRYTAEVLPKGVKEADVYDGYKGRGLIQLTFKTNYVKYGEFVGKDFLGDNRGNLEKVDAATDSAGWFWVHGYATDLNTYADDNDLIQISTSINGAFNGFDDRVAIFKRAHKALNAPKCKVEKNRSADYLSFEKSLAYNKRDVAFAWAVWSDPDSKKHGLTKDAAVSKAAYQRFLELNKANPIKKTRFGFKSTADMIKLATEKTK</sequence>
<evidence type="ECO:0000259" key="2">
    <source>
        <dbReference type="PROSITE" id="PS51782"/>
    </source>
</evidence>
<proteinExistence type="predicted"/>
<dbReference type="RefSeq" id="WP_206088808.1">
    <property type="nucleotide sequence ID" value="NZ_CP065053.1"/>
</dbReference>
<accession>A0AA48WD45</accession>
<evidence type="ECO:0000313" key="4">
    <source>
        <dbReference type="Proteomes" id="UP000662888"/>
    </source>
</evidence>
<dbReference type="InterPro" id="IPR036779">
    <property type="entry name" value="LysM_dom_sf"/>
</dbReference>